<dbReference type="GO" id="GO:0055085">
    <property type="term" value="P:transmembrane transport"/>
    <property type="evidence" value="ECO:0007669"/>
    <property type="project" value="InterPro"/>
</dbReference>
<proteinExistence type="inferred from homology"/>
<dbReference type="OrthoDB" id="9776648at2"/>
<comment type="subcellular location">
    <subcellularLocation>
        <location evidence="1">Cell inner membrane</location>
        <topology evidence="1">Multi-pass membrane protein</topology>
    </subcellularLocation>
    <subcellularLocation>
        <location evidence="8">Cell membrane</location>
        <topology evidence="8">Multi-pass membrane protein</topology>
    </subcellularLocation>
</comment>
<evidence type="ECO:0000313" key="11">
    <source>
        <dbReference type="Proteomes" id="UP000318521"/>
    </source>
</evidence>
<feature type="transmembrane region" description="Helical" evidence="8">
    <location>
        <begin position="148"/>
        <end position="169"/>
    </location>
</feature>
<evidence type="ECO:0000256" key="3">
    <source>
        <dbReference type="ARBA" id="ARBA00022475"/>
    </source>
</evidence>
<dbReference type="InterPro" id="IPR035906">
    <property type="entry name" value="MetI-like_sf"/>
</dbReference>
<keyword evidence="7 8" id="KW-0472">Membrane</keyword>
<reference evidence="10 11" key="1">
    <citation type="submission" date="2019-07" db="EMBL/GenBank/DDBJ databases">
        <authorList>
            <person name="Park Y.J."/>
            <person name="Jeong S.E."/>
            <person name="Jung H.S."/>
        </authorList>
    </citation>
    <scope>NUCLEOTIDE SEQUENCE [LARGE SCALE GENOMIC DNA]</scope>
    <source>
        <strain evidence="11">P16(2019)</strain>
    </source>
</reference>
<dbReference type="PANTHER" id="PTHR43357:SF3">
    <property type="entry name" value="FE(3+)-TRANSPORT SYSTEM PERMEASE PROTEIN FBPB 2"/>
    <property type="match status" value="1"/>
</dbReference>
<comment type="similarity">
    <text evidence="8">Belongs to the binding-protein-dependent transport system permease family.</text>
</comment>
<dbReference type="RefSeq" id="WP_143848508.1">
    <property type="nucleotide sequence ID" value="NZ_VLXZ01000005.1"/>
</dbReference>
<accession>A0A553ZYU0</accession>
<feature type="domain" description="ABC transmembrane type-1" evidence="9">
    <location>
        <begin position="62"/>
        <end position="267"/>
    </location>
</feature>
<dbReference type="PANTHER" id="PTHR43357">
    <property type="entry name" value="INNER MEMBRANE ABC TRANSPORTER PERMEASE PROTEIN YDCV"/>
    <property type="match status" value="1"/>
</dbReference>
<dbReference type="InterPro" id="IPR000515">
    <property type="entry name" value="MetI-like"/>
</dbReference>
<feature type="transmembrane region" description="Helical" evidence="8">
    <location>
        <begin position="297"/>
        <end position="322"/>
    </location>
</feature>
<dbReference type="Gene3D" id="1.10.3720.10">
    <property type="entry name" value="MetI-like"/>
    <property type="match status" value="2"/>
</dbReference>
<feature type="transmembrane region" description="Helical" evidence="8">
    <location>
        <begin position="403"/>
        <end position="420"/>
    </location>
</feature>
<dbReference type="Proteomes" id="UP000318521">
    <property type="component" value="Unassembled WGS sequence"/>
</dbReference>
<keyword evidence="3" id="KW-1003">Cell membrane</keyword>
<evidence type="ECO:0000313" key="10">
    <source>
        <dbReference type="EMBL" id="TSB46613.1"/>
    </source>
</evidence>
<dbReference type="GO" id="GO:0005886">
    <property type="term" value="C:plasma membrane"/>
    <property type="evidence" value="ECO:0007669"/>
    <property type="project" value="UniProtKB-SubCell"/>
</dbReference>
<feature type="transmembrane region" description="Helical" evidence="8">
    <location>
        <begin position="107"/>
        <end position="127"/>
    </location>
</feature>
<protein>
    <submittedName>
        <fullName evidence="10">Iron ABC transporter permease</fullName>
    </submittedName>
</protein>
<sequence>MLVKKWWLQLWRGNSPGLTLFSISFISALLLSIPVFYVIIRSLSAGGDRWLRLLDERIPDLLLRTLSLTFMVTITTVIIGVLAAWLIERTDLPLKGYWRWLLAIPLVIPPYIGALAYIIVFGPRGFLWRLWRDNEWLAAIMDYPFDIYSFWGVWLILSLFTFPYVFLIVSSSLRKISRSYEEVARSQGISSFAIFFKVYLPFLRPAIGAGALLVSLYVITDFGAIAMLRYLTFTSAIYYNISSYDNVSATVLSTVLFAITLLLLWFHSRFTKSRKYHQSSKGLVMAEDLTLGKWKGIATAFVVFLFTLSVVLPIIVLIYWSYIGFSTGAVDHSFIEYTVNTFQVAGMAALISMIIALPIMYLKSRHPSMMSTAIDRLAYSGYALPGVIVALGIIFFFNQYIPSLYNTVLLVALAFVIRFLPQVLQSGEASLSLVSPKLDEAARSLGLRPWKVVLRVILPSIFPSLLAGGALVFVSSIKELPATLLLRPPGFETIATRIWVETREDVYYLAAPLALLIIVISILPLKYLLKKY</sequence>
<feature type="transmembrane region" description="Helical" evidence="8">
    <location>
        <begin position="20"/>
        <end position="40"/>
    </location>
</feature>
<evidence type="ECO:0000256" key="5">
    <source>
        <dbReference type="ARBA" id="ARBA00022692"/>
    </source>
</evidence>
<dbReference type="EMBL" id="VLXZ01000005">
    <property type="protein sequence ID" value="TSB46613.1"/>
    <property type="molecule type" value="Genomic_DNA"/>
</dbReference>
<keyword evidence="2 8" id="KW-0813">Transport</keyword>
<evidence type="ECO:0000256" key="4">
    <source>
        <dbReference type="ARBA" id="ARBA00022519"/>
    </source>
</evidence>
<comment type="caution">
    <text evidence="10">The sequence shown here is derived from an EMBL/GenBank/DDBJ whole genome shotgun (WGS) entry which is preliminary data.</text>
</comment>
<feature type="transmembrane region" description="Helical" evidence="8">
    <location>
        <begin position="247"/>
        <end position="266"/>
    </location>
</feature>
<organism evidence="10 11">
    <name type="scientific">Alkalicoccobacillus porphyridii</name>
    <dbReference type="NCBI Taxonomy" id="2597270"/>
    <lineage>
        <taxon>Bacteria</taxon>
        <taxon>Bacillati</taxon>
        <taxon>Bacillota</taxon>
        <taxon>Bacilli</taxon>
        <taxon>Bacillales</taxon>
        <taxon>Bacillaceae</taxon>
        <taxon>Alkalicoccobacillus</taxon>
    </lineage>
</organism>
<dbReference type="Pfam" id="PF00528">
    <property type="entry name" value="BPD_transp_1"/>
    <property type="match status" value="2"/>
</dbReference>
<keyword evidence="5 8" id="KW-0812">Transmembrane</keyword>
<evidence type="ECO:0000256" key="7">
    <source>
        <dbReference type="ARBA" id="ARBA00023136"/>
    </source>
</evidence>
<evidence type="ECO:0000256" key="6">
    <source>
        <dbReference type="ARBA" id="ARBA00022989"/>
    </source>
</evidence>
<feature type="transmembrane region" description="Helical" evidence="8">
    <location>
        <begin position="214"/>
        <end position="241"/>
    </location>
</feature>
<dbReference type="SUPFAM" id="SSF161098">
    <property type="entry name" value="MetI-like"/>
    <property type="match status" value="2"/>
</dbReference>
<feature type="transmembrane region" description="Helical" evidence="8">
    <location>
        <begin position="374"/>
        <end position="397"/>
    </location>
</feature>
<feature type="transmembrane region" description="Helical" evidence="8">
    <location>
        <begin position="342"/>
        <end position="362"/>
    </location>
</feature>
<dbReference type="CDD" id="cd06261">
    <property type="entry name" value="TM_PBP2"/>
    <property type="match status" value="2"/>
</dbReference>
<keyword evidence="4" id="KW-0997">Cell inner membrane</keyword>
<evidence type="ECO:0000256" key="8">
    <source>
        <dbReference type="RuleBase" id="RU363032"/>
    </source>
</evidence>
<gene>
    <name evidence="10" type="ORF">FN960_09655</name>
</gene>
<name>A0A553ZYU0_9BACI</name>
<dbReference type="AlphaFoldDB" id="A0A553ZYU0"/>
<feature type="transmembrane region" description="Helical" evidence="8">
    <location>
        <begin position="61"/>
        <end position="87"/>
    </location>
</feature>
<keyword evidence="6 8" id="KW-1133">Transmembrane helix</keyword>
<feature type="transmembrane region" description="Helical" evidence="8">
    <location>
        <begin position="506"/>
        <end position="529"/>
    </location>
</feature>
<dbReference type="PROSITE" id="PS50928">
    <property type="entry name" value="ABC_TM1"/>
    <property type="match status" value="2"/>
</dbReference>
<feature type="transmembrane region" description="Helical" evidence="8">
    <location>
        <begin position="452"/>
        <end position="477"/>
    </location>
</feature>
<evidence type="ECO:0000256" key="1">
    <source>
        <dbReference type="ARBA" id="ARBA00004429"/>
    </source>
</evidence>
<keyword evidence="11" id="KW-1185">Reference proteome</keyword>
<feature type="domain" description="ABC transmembrane type-1" evidence="9">
    <location>
        <begin position="338"/>
        <end position="528"/>
    </location>
</feature>
<evidence type="ECO:0000256" key="2">
    <source>
        <dbReference type="ARBA" id="ARBA00022448"/>
    </source>
</evidence>
<evidence type="ECO:0000259" key="9">
    <source>
        <dbReference type="PROSITE" id="PS50928"/>
    </source>
</evidence>